<proteinExistence type="predicted"/>
<evidence type="ECO:0000313" key="1">
    <source>
        <dbReference type="EMBL" id="MPC54921.1"/>
    </source>
</evidence>
<name>A0A5B7G4S5_PORTR</name>
<reference evidence="1 2" key="1">
    <citation type="submission" date="2019-05" db="EMBL/GenBank/DDBJ databases">
        <title>Another draft genome of Portunus trituberculatus and its Hox gene families provides insights of decapod evolution.</title>
        <authorList>
            <person name="Jeong J.-H."/>
            <person name="Song I."/>
            <person name="Kim S."/>
            <person name="Choi T."/>
            <person name="Kim D."/>
            <person name="Ryu S."/>
            <person name="Kim W."/>
        </authorList>
    </citation>
    <scope>NUCLEOTIDE SEQUENCE [LARGE SCALE GENOMIC DNA]</scope>
    <source>
        <tissue evidence="1">Muscle</tissue>
    </source>
</reference>
<keyword evidence="2" id="KW-1185">Reference proteome</keyword>
<protein>
    <submittedName>
        <fullName evidence="1">Uncharacterized protein</fullName>
    </submittedName>
</protein>
<dbReference type="Proteomes" id="UP000324222">
    <property type="component" value="Unassembled WGS sequence"/>
</dbReference>
<sequence>MRIVVRGSAVQSVNQWLGVLCESAYATVVLGYDFRLCCVAELPGNALSRCRADGSRSDVSLAL</sequence>
<evidence type="ECO:0000313" key="2">
    <source>
        <dbReference type="Proteomes" id="UP000324222"/>
    </source>
</evidence>
<comment type="caution">
    <text evidence="1">The sequence shown here is derived from an EMBL/GenBank/DDBJ whole genome shotgun (WGS) entry which is preliminary data.</text>
</comment>
<dbReference type="AlphaFoldDB" id="A0A5B7G4S5"/>
<dbReference type="EMBL" id="VSRR010012741">
    <property type="protein sequence ID" value="MPC54921.1"/>
    <property type="molecule type" value="Genomic_DNA"/>
</dbReference>
<accession>A0A5B7G4S5</accession>
<organism evidence="1 2">
    <name type="scientific">Portunus trituberculatus</name>
    <name type="common">Swimming crab</name>
    <name type="synonym">Neptunus trituberculatus</name>
    <dbReference type="NCBI Taxonomy" id="210409"/>
    <lineage>
        <taxon>Eukaryota</taxon>
        <taxon>Metazoa</taxon>
        <taxon>Ecdysozoa</taxon>
        <taxon>Arthropoda</taxon>
        <taxon>Crustacea</taxon>
        <taxon>Multicrustacea</taxon>
        <taxon>Malacostraca</taxon>
        <taxon>Eumalacostraca</taxon>
        <taxon>Eucarida</taxon>
        <taxon>Decapoda</taxon>
        <taxon>Pleocyemata</taxon>
        <taxon>Brachyura</taxon>
        <taxon>Eubrachyura</taxon>
        <taxon>Portunoidea</taxon>
        <taxon>Portunidae</taxon>
        <taxon>Portuninae</taxon>
        <taxon>Portunus</taxon>
    </lineage>
</organism>
<gene>
    <name evidence="1" type="ORF">E2C01_048850</name>
</gene>